<organism evidence="1 2">
    <name type="scientific">Lolium multiflorum</name>
    <name type="common">Italian ryegrass</name>
    <name type="synonym">Lolium perenne subsp. multiflorum</name>
    <dbReference type="NCBI Taxonomy" id="4521"/>
    <lineage>
        <taxon>Eukaryota</taxon>
        <taxon>Viridiplantae</taxon>
        <taxon>Streptophyta</taxon>
        <taxon>Embryophyta</taxon>
        <taxon>Tracheophyta</taxon>
        <taxon>Spermatophyta</taxon>
        <taxon>Magnoliopsida</taxon>
        <taxon>Liliopsida</taxon>
        <taxon>Poales</taxon>
        <taxon>Poaceae</taxon>
        <taxon>BOP clade</taxon>
        <taxon>Pooideae</taxon>
        <taxon>Poodae</taxon>
        <taxon>Poeae</taxon>
        <taxon>Poeae Chloroplast Group 2 (Poeae type)</taxon>
        <taxon>Loliodinae</taxon>
        <taxon>Loliinae</taxon>
        <taxon>Lolium</taxon>
    </lineage>
</organism>
<name>A0AAD8TZR8_LOLMU</name>
<gene>
    <name evidence="1" type="ORF">QYE76_012704</name>
</gene>
<reference evidence="1" key="1">
    <citation type="submission" date="2023-07" db="EMBL/GenBank/DDBJ databases">
        <title>A chromosome-level genome assembly of Lolium multiflorum.</title>
        <authorList>
            <person name="Chen Y."/>
            <person name="Copetti D."/>
            <person name="Kolliker R."/>
            <person name="Studer B."/>
        </authorList>
    </citation>
    <scope>NUCLEOTIDE SEQUENCE</scope>
    <source>
        <strain evidence="1">02402/16</strain>
        <tissue evidence="1">Leaf</tissue>
    </source>
</reference>
<protein>
    <recommendedName>
        <fullName evidence="3">F-box associated domain-containing protein</fullName>
    </recommendedName>
</protein>
<proteinExistence type="predicted"/>
<dbReference type="AlphaFoldDB" id="A0AAD8TZR8"/>
<evidence type="ECO:0000313" key="2">
    <source>
        <dbReference type="Proteomes" id="UP001231189"/>
    </source>
</evidence>
<sequence length="381" mass="42831">MDDADPEEPSAANPALPDDLIVEEILVRLPPKVVLRFRAACRAWRSDTSTPMFLRSNHDHQVPLPLVFFSNHTKDPDTLDTIDVLAAEYRRTLLAFGCGNTLHASCEGLLLISHENGRYTIYNPATQQRLSLAELTSARYALLYSSRSSDGGVEYRVLFRKGRPAMYHVLTVGSSAPPRRIHLPQGPKDFTELIAAGYPSFQSPSIQFNDALHWLMDKSLVVFDKVVESFRSMRCPSPLRDARLFEIDGTFGMSVRGAKDTAVSVWVLQDYQAEVWTLRYSIDLAMVDRLRVEYDSRHTLLSNDGHLLVSSGAGSTALIQCDAQGTLINDFSVNSWNPKVTGLCYKESIVRHSFFETRGKRRRPQPSLFKRLRKEAGPRSA</sequence>
<dbReference type="SUPFAM" id="SSF81383">
    <property type="entry name" value="F-box domain"/>
    <property type="match status" value="1"/>
</dbReference>
<dbReference type="EMBL" id="JAUUTY010000001">
    <property type="protein sequence ID" value="KAK1696007.1"/>
    <property type="molecule type" value="Genomic_DNA"/>
</dbReference>
<dbReference type="PANTHER" id="PTHR31672">
    <property type="entry name" value="BNACNNG10540D PROTEIN"/>
    <property type="match status" value="1"/>
</dbReference>
<accession>A0AAD8TZR8</accession>
<evidence type="ECO:0000313" key="1">
    <source>
        <dbReference type="EMBL" id="KAK1696007.1"/>
    </source>
</evidence>
<dbReference type="Proteomes" id="UP001231189">
    <property type="component" value="Unassembled WGS sequence"/>
</dbReference>
<dbReference type="CDD" id="cd22157">
    <property type="entry name" value="F-box_AtFBW1-like"/>
    <property type="match status" value="1"/>
</dbReference>
<dbReference type="InterPro" id="IPR050796">
    <property type="entry name" value="SCF_F-box_component"/>
</dbReference>
<comment type="caution">
    <text evidence="1">The sequence shown here is derived from an EMBL/GenBank/DDBJ whole genome shotgun (WGS) entry which is preliminary data.</text>
</comment>
<evidence type="ECO:0008006" key="3">
    <source>
        <dbReference type="Google" id="ProtNLM"/>
    </source>
</evidence>
<dbReference type="InterPro" id="IPR036047">
    <property type="entry name" value="F-box-like_dom_sf"/>
</dbReference>
<keyword evidence="2" id="KW-1185">Reference proteome</keyword>
<dbReference type="PANTHER" id="PTHR31672:SF2">
    <property type="entry name" value="F-BOX DOMAIN-CONTAINING PROTEIN"/>
    <property type="match status" value="1"/>
</dbReference>